<proteinExistence type="inferred from homology"/>
<keyword evidence="4" id="KW-0223">Dioxygenase</keyword>
<name>A0A2T7A365_TUBBO</name>
<evidence type="ECO:0000256" key="3">
    <source>
        <dbReference type="ARBA" id="ARBA00022723"/>
    </source>
</evidence>
<dbReference type="InterPro" id="IPR051323">
    <property type="entry name" value="AtsK-like"/>
</dbReference>
<keyword evidence="5" id="KW-0560">Oxidoreductase</keyword>
<dbReference type="PANTHER" id="PTHR30468">
    <property type="entry name" value="ALPHA-KETOGLUTARATE-DEPENDENT SULFONATE DIOXYGENASE"/>
    <property type="match status" value="1"/>
</dbReference>
<feature type="domain" description="TauD/TfdA-like" evidence="8">
    <location>
        <begin position="89"/>
        <end position="355"/>
    </location>
</feature>
<evidence type="ECO:0000256" key="5">
    <source>
        <dbReference type="ARBA" id="ARBA00023002"/>
    </source>
</evidence>
<dbReference type="GO" id="GO:0016706">
    <property type="term" value="F:2-oxoglutarate-dependent dioxygenase activity"/>
    <property type="evidence" value="ECO:0007669"/>
    <property type="project" value="TreeGrafter"/>
</dbReference>
<dbReference type="GO" id="GO:0005737">
    <property type="term" value="C:cytoplasm"/>
    <property type="evidence" value="ECO:0007669"/>
    <property type="project" value="TreeGrafter"/>
</dbReference>
<feature type="compositionally biased region" description="Basic and acidic residues" evidence="7">
    <location>
        <begin position="369"/>
        <end position="387"/>
    </location>
</feature>
<gene>
    <name evidence="9" type="ORF">B9Z19DRAFT_1121158</name>
</gene>
<dbReference type="FunFam" id="3.60.130.10:FF:000003">
    <property type="entry name" value="Alpha-ketoglutarate-dependent taurine dioxygenase"/>
    <property type="match status" value="1"/>
</dbReference>
<comment type="caution">
    <text evidence="9">The sequence shown here is derived from an EMBL/GenBank/DDBJ whole genome shotgun (WGS) entry which is preliminary data.</text>
</comment>
<evidence type="ECO:0000256" key="2">
    <source>
        <dbReference type="ARBA" id="ARBA00005896"/>
    </source>
</evidence>
<dbReference type="SUPFAM" id="SSF51197">
    <property type="entry name" value="Clavaminate synthase-like"/>
    <property type="match status" value="1"/>
</dbReference>
<dbReference type="STRING" id="42251.A0A2T7A365"/>
<evidence type="ECO:0000256" key="1">
    <source>
        <dbReference type="ARBA" id="ARBA00001954"/>
    </source>
</evidence>
<accession>A0A2T7A365</accession>
<feature type="region of interest" description="Disordered" evidence="7">
    <location>
        <begin position="1"/>
        <end position="31"/>
    </location>
</feature>
<dbReference type="GO" id="GO:0046872">
    <property type="term" value="F:metal ion binding"/>
    <property type="evidence" value="ECO:0007669"/>
    <property type="project" value="UniProtKB-KW"/>
</dbReference>
<evidence type="ECO:0000256" key="4">
    <source>
        <dbReference type="ARBA" id="ARBA00022964"/>
    </source>
</evidence>
<keyword evidence="3" id="KW-0479">Metal-binding</keyword>
<dbReference type="PANTHER" id="PTHR30468:SF31">
    <property type="entry name" value="ALPHA-KETOGLUTARATE-DEPENDENT SULFONATE DIOXYGENASE-RELATED"/>
    <property type="match status" value="1"/>
</dbReference>
<comment type="similarity">
    <text evidence="2">Belongs to the TfdA dioxygenase family.</text>
</comment>
<dbReference type="Proteomes" id="UP000244722">
    <property type="component" value="Unassembled WGS sequence"/>
</dbReference>
<evidence type="ECO:0000256" key="6">
    <source>
        <dbReference type="ARBA" id="ARBA00023004"/>
    </source>
</evidence>
<reference evidence="9 10" key="1">
    <citation type="submission" date="2017-04" db="EMBL/GenBank/DDBJ databases">
        <title>Draft genome sequence of Tuber borchii Vittad., a whitish edible truffle.</title>
        <authorList>
            <consortium name="DOE Joint Genome Institute"/>
            <person name="Murat C."/>
            <person name="Kuo A."/>
            <person name="Barry K.W."/>
            <person name="Clum A."/>
            <person name="Dockter R.B."/>
            <person name="Fauchery L."/>
            <person name="Iotti M."/>
            <person name="Kohler A."/>
            <person name="Labutti K."/>
            <person name="Lindquist E.A."/>
            <person name="Lipzen A."/>
            <person name="Ohm R.A."/>
            <person name="Wang M."/>
            <person name="Grigoriev I.V."/>
            <person name="Zambonelli A."/>
            <person name="Martin F.M."/>
        </authorList>
    </citation>
    <scope>NUCLEOTIDE SEQUENCE [LARGE SCALE GENOMIC DNA]</scope>
    <source>
        <strain evidence="9 10">Tbo3840</strain>
    </source>
</reference>
<dbReference type="EMBL" id="NESQ01000033">
    <property type="protein sequence ID" value="PUU82135.1"/>
    <property type="molecule type" value="Genomic_DNA"/>
</dbReference>
<evidence type="ECO:0000313" key="9">
    <source>
        <dbReference type="EMBL" id="PUU82135.1"/>
    </source>
</evidence>
<sequence>MAPSIVDLQIPQEAKGIHSNEGTAPRQAPRFTPGYTVVEEGKATGYEYEHLKPCFPDVTWPPLEEVPYSDKGLLGDPEYKDLLAEATDVFDYTPKIGTEIHGVNLKTLTNAQKNDLARLISYRGVVFFRGQKDFQVEDQLELGRYWGTLHKHATTSVVKGLDEVHSVYYDKNTLDQRALFAPAHLWHADATYEIQPPSYTLLIILRGPPRGAGGDTIWSSQYAAYDVLSTPMQTYLESLTALHTSEEQAADSRAAGRPARREAVTTEHPMVRTHPVTGWKSLFVNPGFVKQIVGVPKMESDAILKYLYDIIVTTQELHLRFSWEEHTVAIWDNRICTHTGTFGFAPQVRHLLRVTTQGERPVFDPNSKSQEEDLNEKTGRAPVDKNGARRSNYND</sequence>
<keyword evidence="6" id="KW-0408">Iron</keyword>
<feature type="region of interest" description="Disordered" evidence="7">
    <location>
        <begin position="359"/>
        <end position="395"/>
    </location>
</feature>
<dbReference type="AlphaFoldDB" id="A0A2T7A365"/>
<dbReference type="Gene3D" id="3.60.130.10">
    <property type="entry name" value="Clavaminate synthase-like"/>
    <property type="match status" value="1"/>
</dbReference>
<evidence type="ECO:0000313" key="10">
    <source>
        <dbReference type="Proteomes" id="UP000244722"/>
    </source>
</evidence>
<dbReference type="OrthoDB" id="10257314at2759"/>
<keyword evidence="10" id="KW-1185">Reference proteome</keyword>
<evidence type="ECO:0000256" key="7">
    <source>
        <dbReference type="SAM" id="MobiDB-lite"/>
    </source>
</evidence>
<organism evidence="9 10">
    <name type="scientific">Tuber borchii</name>
    <name type="common">White truffle</name>
    <dbReference type="NCBI Taxonomy" id="42251"/>
    <lineage>
        <taxon>Eukaryota</taxon>
        <taxon>Fungi</taxon>
        <taxon>Dikarya</taxon>
        <taxon>Ascomycota</taxon>
        <taxon>Pezizomycotina</taxon>
        <taxon>Pezizomycetes</taxon>
        <taxon>Pezizales</taxon>
        <taxon>Tuberaceae</taxon>
        <taxon>Tuber</taxon>
    </lineage>
</organism>
<dbReference type="InterPro" id="IPR042098">
    <property type="entry name" value="TauD-like_sf"/>
</dbReference>
<comment type="cofactor">
    <cofactor evidence="1">
        <name>Fe(2+)</name>
        <dbReference type="ChEBI" id="CHEBI:29033"/>
    </cofactor>
</comment>
<dbReference type="InterPro" id="IPR003819">
    <property type="entry name" value="TauD/TfdA-like"/>
</dbReference>
<dbReference type="Pfam" id="PF02668">
    <property type="entry name" value="TauD"/>
    <property type="match status" value="1"/>
</dbReference>
<protein>
    <recommendedName>
        <fullName evidence="8">TauD/TfdA-like domain-containing protein</fullName>
    </recommendedName>
</protein>
<evidence type="ECO:0000259" key="8">
    <source>
        <dbReference type="Pfam" id="PF02668"/>
    </source>
</evidence>